<dbReference type="Pfam" id="PF18962">
    <property type="entry name" value="Por_Secre_tail"/>
    <property type="match status" value="1"/>
</dbReference>
<organism evidence="3 4">
    <name type="scientific">Flavobacterium faecale</name>
    <dbReference type="NCBI Taxonomy" id="1355330"/>
    <lineage>
        <taxon>Bacteria</taxon>
        <taxon>Pseudomonadati</taxon>
        <taxon>Bacteroidota</taxon>
        <taxon>Flavobacteriia</taxon>
        <taxon>Flavobacteriales</taxon>
        <taxon>Flavobacteriaceae</taxon>
        <taxon>Flavobacterium</taxon>
    </lineage>
</organism>
<keyword evidence="1" id="KW-0732">Signal</keyword>
<dbReference type="KEGG" id="ffa:FFWV33_05365"/>
<dbReference type="AlphaFoldDB" id="A0A2S1LB81"/>
<dbReference type="RefSeq" id="WP_108739959.1">
    <property type="nucleotide sequence ID" value="NZ_CP020918.1"/>
</dbReference>
<dbReference type="InterPro" id="IPR026444">
    <property type="entry name" value="Secre_tail"/>
</dbReference>
<dbReference type="OrthoDB" id="1247931at2"/>
<reference evidence="3 4" key="1">
    <citation type="submission" date="2017-04" db="EMBL/GenBank/DDBJ databases">
        <title>Compelte genome sequence of WV33.</title>
        <authorList>
            <person name="Lee P.C."/>
        </authorList>
    </citation>
    <scope>NUCLEOTIDE SEQUENCE [LARGE SCALE GENOMIC DNA]</scope>
    <source>
        <strain evidence="3 4">WV33</strain>
    </source>
</reference>
<proteinExistence type="predicted"/>
<evidence type="ECO:0000259" key="2">
    <source>
        <dbReference type="Pfam" id="PF18962"/>
    </source>
</evidence>
<dbReference type="Proteomes" id="UP000244527">
    <property type="component" value="Chromosome"/>
</dbReference>
<sequence length="240" mass="26239">MNNFTRALFLTTSLFTGAMGFCQMSITSQSTPAKLVQGKEVDLSITYTSAVPVEFQIQLFKTVGGEIDYANGSIDIYIGKFYTGTNPPTQIITTAGYPQLPATATPSTVTFHQYVDPTSIKNPVGTNYKWFVKISADPNTNTPGTDIAYGDNNIVTQIYPEGTVLGTAAFISPEEMYFDNSTKMLIIKETQSKKVSIYDLNGKEVKTVSLLNGKTVDLSSLTKGVYLLKTDDNKAMKIVR</sequence>
<dbReference type="NCBIfam" id="TIGR04183">
    <property type="entry name" value="Por_Secre_tail"/>
    <property type="match status" value="1"/>
</dbReference>
<protein>
    <recommendedName>
        <fullName evidence="2">Secretion system C-terminal sorting domain-containing protein</fullName>
    </recommendedName>
</protein>
<dbReference type="EMBL" id="CP020918">
    <property type="protein sequence ID" value="AWG21005.1"/>
    <property type="molecule type" value="Genomic_DNA"/>
</dbReference>
<accession>A0A2S1LB81</accession>
<evidence type="ECO:0000256" key="1">
    <source>
        <dbReference type="ARBA" id="ARBA00022729"/>
    </source>
</evidence>
<keyword evidence="4" id="KW-1185">Reference proteome</keyword>
<name>A0A2S1LB81_9FLAO</name>
<evidence type="ECO:0000313" key="3">
    <source>
        <dbReference type="EMBL" id="AWG21005.1"/>
    </source>
</evidence>
<evidence type="ECO:0000313" key="4">
    <source>
        <dbReference type="Proteomes" id="UP000244527"/>
    </source>
</evidence>
<gene>
    <name evidence="3" type="ORF">FFWV33_05365</name>
</gene>
<feature type="domain" description="Secretion system C-terminal sorting" evidence="2">
    <location>
        <begin position="185"/>
        <end position="236"/>
    </location>
</feature>